<dbReference type="EMBL" id="MFGC01000021">
    <property type="protein sequence ID" value="OGF28078.1"/>
    <property type="molecule type" value="Genomic_DNA"/>
</dbReference>
<name>A0A1F5SMZ2_9BACT</name>
<dbReference type="InterPro" id="IPR002204">
    <property type="entry name" value="3-OH-isobutyrate_DH-rel_CS"/>
</dbReference>
<dbReference type="NCBIfam" id="NF007161">
    <property type="entry name" value="PRK09599.1"/>
    <property type="match status" value="1"/>
</dbReference>
<dbReference type="InterPro" id="IPR036291">
    <property type="entry name" value="NAD(P)-bd_dom_sf"/>
</dbReference>
<dbReference type="PROSITE" id="PS00895">
    <property type="entry name" value="3_HYDROXYISOBUT_DH"/>
    <property type="match status" value="1"/>
</dbReference>
<dbReference type="PRINTS" id="PR00076">
    <property type="entry name" value="6PGDHDRGNASE"/>
</dbReference>
<evidence type="ECO:0000259" key="1">
    <source>
        <dbReference type="Pfam" id="PF03446"/>
    </source>
</evidence>
<dbReference type="Pfam" id="PF03446">
    <property type="entry name" value="NAD_binding_2"/>
    <property type="match status" value="1"/>
</dbReference>
<feature type="domain" description="6-phosphogluconate dehydrogenase NADP-binding" evidence="1">
    <location>
        <begin position="2"/>
        <end position="157"/>
    </location>
</feature>
<dbReference type="GO" id="GO:0004616">
    <property type="term" value="F:phosphogluconate dehydrogenase (decarboxylating) activity"/>
    <property type="evidence" value="ECO:0007669"/>
    <property type="project" value="InterPro"/>
</dbReference>
<sequence length="298" mass="32734">MTIGIIGLGRMGFYMAERLLKNKHEVIAYNRSPEKTRALKRKYKNVIAAYSLAETVSAFGGQKRIVWLMLPAGKATDDMIDALLPLLQKGDIIVNGANAFYRQAQTQAKRCQKYGVHFFDAGVSGGIWGLTRGYALMIGGPQNQFKFIEPFCKTLAPKNGYGYFGASGAGHFVKSVHNIIEYVYLQGLAEGMELLAGFEQRIDLVKAAKTWQPASIVSSALLDWMVMGLARKDFKTISTEIGSVTMEELQETVQAVQGFAPAFETAVATRRDTSKKFALGKRVIAATRREFGGHAVSS</sequence>
<gene>
    <name evidence="2" type="ORF">A2242_00630</name>
</gene>
<dbReference type="Proteomes" id="UP000178925">
    <property type="component" value="Unassembled WGS sequence"/>
</dbReference>
<dbReference type="SUPFAM" id="SSF51735">
    <property type="entry name" value="NAD(P)-binding Rossmann-fold domains"/>
    <property type="match status" value="1"/>
</dbReference>
<evidence type="ECO:0000313" key="3">
    <source>
        <dbReference type="Proteomes" id="UP000178925"/>
    </source>
</evidence>
<protein>
    <recommendedName>
        <fullName evidence="1">6-phosphogluconate dehydrogenase NADP-binding domain-containing protein</fullName>
    </recommendedName>
</protein>
<evidence type="ECO:0000313" key="2">
    <source>
        <dbReference type="EMBL" id="OGF28078.1"/>
    </source>
</evidence>
<dbReference type="Gene3D" id="3.40.50.720">
    <property type="entry name" value="NAD(P)-binding Rossmann-like Domain"/>
    <property type="match status" value="1"/>
</dbReference>
<reference evidence="2 3" key="1">
    <citation type="journal article" date="2016" name="Nat. Commun.">
        <title>Thousands of microbial genomes shed light on interconnected biogeochemical processes in an aquifer system.</title>
        <authorList>
            <person name="Anantharaman K."/>
            <person name="Brown C.T."/>
            <person name="Hug L.A."/>
            <person name="Sharon I."/>
            <person name="Castelle C.J."/>
            <person name="Probst A.J."/>
            <person name="Thomas B.C."/>
            <person name="Singh A."/>
            <person name="Wilkins M.J."/>
            <person name="Karaoz U."/>
            <person name="Brodie E.L."/>
            <person name="Williams K.H."/>
            <person name="Hubbard S.S."/>
            <person name="Banfield J.F."/>
        </authorList>
    </citation>
    <scope>NUCLEOTIDE SEQUENCE [LARGE SCALE GENOMIC DNA]</scope>
</reference>
<comment type="caution">
    <text evidence="2">The sequence shown here is derived from an EMBL/GenBank/DDBJ whole genome shotgun (WGS) entry which is preliminary data.</text>
</comment>
<dbReference type="AlphaFoldDB" id="A0A1F5SMZ2"/>
<accession>A0A1F5SMZ2</accession>
<dbReference type="Gene3D" id="1.10.1040.10">
    <property type="entry name" value="N-(1-d-carboxylethyl)-l-norvaline Dehydrogenase, domain 2"/>
    <property type="match status" value="1"/>
</dbReference>
<dbReference type="InterPro" id="IPR006115">
    <property type="entry name" value="6PGDH_NADP-bd"/>
</dbReference>
<dbReference type="SUPFAM" id="SSF48179">
    <property type="entry name" value="6-phosphogluconate dehydrogenase C-terminal domain-like"/>
    <property type="match status" value="1"/>
</dbReference>
<dbReference type="InterPro" id="IPR006183">
    <property type="entry name" value="Pgluconate_DH"/>
</dbReference>
<organism evidence="2 3">
    <name type="scientific">Candidatus Falkowbacteria bacterium RIFOXYA2_FULL_47_9</name>
    <dbReference type="NCBI Taxonomy" id="1797995"/>
    <lineage>
        <taxon>Bacteria</taxon>
        <taxon>Candidatus Falkowiibacteriota</taxon>
    </lineage>
</organism>
<dbReference type="GO" id="GO:0016054">
    <property type="term" value="P:organic acid catabolic process"/>
    <property type="evidence" value="ECO:0007669"/>
    <property type="project" value="UniProtKB-ARBA"/>
</dbReference>
<dbReference type="GO" id="GO:0050661">
    <property type="term" value="F:NADP binding"/>
    <property type="evidence" value="ECO:0007669"/>
    <property type="project" value="InterPro"/>
</dbReference>
<dbReference type="InterPro" id="IPR008927">
    <property type="entry name" value="6-PGluconate_DH-like_C_sf"/>
</dbReference>
<dbReference type="InterPro" id="IPR013328">
    <property type="entry name" value="6PGD_dom2"/>
</dbReference>
<proteinExistence type="predicted"/>
<dbReference type="PANTHER" id="PTHR11811">
    <property type="entry name" value="6-PHOSPHOGLUCONATE DEHYDROGENASE"/>
    <property type="match status" value="1"/>
</dbReference>
<dbReference type="STRING" id="1797995.A2242_00630"/>